<accession>A0ABR8Q8H8</accession>
<dbReference type="PANTHER" id="PTHR30363">
    <property type="entry name" value="HTH-TYPE TRANSCRIPTIONAL REGULATOR SRLR-RELATED"/>
    <property type="match status" value="1"/>
</dbReference>
<dbReference type="SUPFAM" id="SSF46785">
    <property type="entry name" value="Winged helix' DNA-binding domain"/>
    <property type="match status" value="1"/>
</dbReference>
<name>A0ABR8Q8H8_9CELL</name>
<sequence>MTGPTPVVDRTPDAVSDHEASTRRRILQIVAADGPVSAADLASALDLAAAGVRRHLQALELADQVTVHRGRAASRGRGRPARRYVVTGQGQTALSHRYAEIAADALGFLAHAAGPQAVEQFAEHRVRELEQRHAAAVDAAGPDVAARAEALAQALAGDGYAASVRPVPGTSVVQLCQGHCPVQEVAAQFPQLCEAEARAFGRLLGVHVQRLSTLTSGGHVCTTSIPTVPTRASAPGGTGPPDDPVLGGTAHAALPAPTPNPPAPVHSTEGPTR</sequence>
<dbReference type="Proteomes" id="UP000604241">
    <property type="component" value="Unassembled WGS sequence"/>
</dbReference>
<evidence type="ECO:0000313" key="3">
    <source>
        <dbReference type="Proteomes" id="UP000604241"/>
    </source>
</evidence>
<reference evidence="2 3" key="1">
    <citation type="submission" date="2020-08" db="EMBL/GenBank/DDBJ databases">
        <title>A Genomic Blueprint of the Chicken Gut Microbiome.</title>
        <authorList>
            <person name="Gilroy R."/>
            <person name="Ravi A."/>
            <person name="Getino M."/>
            <person name="Pursley I."/>
            <person name="Horton D.L."/>
            <person name="Alikhan N.-F."/>
            <person name="Baker D."/>
            <person name="Gharbi K."/>
            <person name="Hall N."/>
            <person name="Watson M."/>
            <person name="Adriaenssens E.M."/>
            <person name="Foster-Nyarko E."/>
            <person name="Jarju S."/>
            <person name="Secka A."/>
            <person name="Antonio M."/>
            <person name="Oren A."/>
            <person name="Chaudhuri R."/>
            <person name="La Ragione R.M."/>
            <person name="Hildebrand F."/>
            <person name="Pallen M.J."/>
        </authorList>
    </citation>
    <scope>NUCLEOTIDE SEQUENCE [LARGE SCALE GENOMIC DNA]</scope>
    <source>
        <strain evidence="2 3">Sa3CUA2</strain>
    </source>
</reference>
<evidence type="ECO:0000313" key="2">
    <source>
        <dbReference type="EMBL" id="MBD7916680.1"/>
    </source>
</evidence>
<dbReference type="Pfam" id="PF12840">
    <property type="entry name" value="HTH_20"/>
    <property type="match status" value="1"/>
</dbReference>
<feature type="region of interest" description="Disordered" evidence="1">
    <location>
        <begin position="226"/>
        <end position="273"/>
    </location>
</feature>
<evidence type="ECO:0000256" key="1">
    <source>
        <dbReference type="SAM" id="MobiDB-lite"/>
    </source>
</evidence>
<dbReference type="InterPro" id="IPR050313">
    <property type="entry name" value="Carb_Metab_HTH_regulators"/>
</dbReference>
<proteinExistence type="predicted"/>
<dbReference type="EMBL" id="JACSQV010000001">
    <property type="protein sequence ID" value="MBD7916680.1"/>
    <property type="molecule type" value="Genomic_DNA"/>
</dbReference>
<gene>
    <name evidence="2" type="ORF">H9657_00085</name>
</gene>
<dbReference type="InterPro" id="IPR036390">
    <property type="entry name" value="WH_DNA-bd_sf"/>
</dbReference>
<dbReference type="RefSeq" id="WP_191779125.1">
    <property type="nucleotide sequence ID" value="NZ_JACSQV010000001.1"/>
</dbReference>
<dbReference type="PANTHER" id="PTHR30363:SF28">
    <property type="entry name" value="TRANSCRIPTIONAL REGULATORY PROTEIN-RELATED"/>
    <property type="match status" value="1"/>
</dbReference>
<organism evidence="2 3">
    <name type="scientific">Cellulomonas avistercoris</name>
    <dbReference type="NCBI Taxonomy" id="2762242"/>
    <lineage>
        <taxon>Bacteria</taxon>
        <taxon>Bacillati</taxon>
        <taxon>Actinomycetota</taxon>
        <taxon>Actinomycetes</taxon>
        <taxon>Micrococcales</taxon>
        <taxon>Cellulomonadaceae</taxon>
        <taxon>Cellulomonas</taxon>
    </lineage>
</organism>
<protein>
    <submittedName>
        <fullName evidence="2">Helix-turn-helix domain-containing protein</fullName>
    </submittedName>
</protein>
<keyword evidence="3" id="KW-1185">Reference proteome</keyword>
<feature type="compositionally biased region" description="Basic and acidic residues" evidence="1">
    <location>
        <begin position="10"/>
        <end position="20"/>
    </location>
</feature>
<comment type="caution">
    <text evidence="2">The sequence shown here is derived from an EMBL/GenBank/DDBJ whole genome shotgun (WGS) entry which is preliminary data.</text>
</comment>
<feature type="region of interest" description="Disordered" evidence="1">
    <location>
        <begin position="1"/>
        <end position="20"/>
    </location>
</feature>
<dbReference type="Gene3D" id="1.10.10.10">
    <property type="entry name" value="Winged helix-like DNA-binding domain superfamily/Winged helix DNA-binding domain"/>
    <property type="match status" value="1"/>
</dbReference>
<dbReference type="InterPro" id="IPR036388">
    <property type="entry name" value="WH-like_DNA-bd_sf"/>
</dbReference>